<keyword evidence="5" id="KW-1185">Reference proteome</keyword>
<dbReference type="Pfam" id="PF00691">
    <property type="entry name" value="OmpA"/>
    <property type="match status" value="1"/>
</dbReference>
<dbReference type="eggNOG" id="COG2885">
    <property type="taxonomic scope" value="Bacteria"/>
</dbReference>
<dbReference type="STRING" id="550540.Fbal_2277"/>
<feature type="chain" id="PRO_5003151556" evidence="2">
    <location>
        <begin position="19"/>
        <end position="285"/>
    </location>
</feature>
<dbReference type="Gene3D" id="3.30.1330.60">
    <property type="entry name" value="OmpA-like domain"/>
    <property type="match status" value="1"/>
</dbReference>
<dbReference type="SUPFAM" id="SSF103088">
    <property type="entry name" value="OmpA-like"/>
    <property type="match status" value="1"/>
</dbReference>
<evidence type="ECO:0000256" key="1">
    <source>
        <dbReference type="PROSITE-ProRule" id="PRU00473"/>
    </source>
</evidence>
<dbReference type="InterPro" id="IPR006665">
    <property type="entry name" value="OmpA-like"/>
</dbReference>
<protein>
    <submittedName>
        <fullName evidence="4">OmpA/MotB domain protein</fullName>
    </submittedName>
</protein>
<dbReference type="RefSeq" id="WP_013345786.1">
    <property type="nucleotide sequence ID" value="NC_014541.1"/>
</dbReference>
<keyword evidence="2" id="KW-0732">Signal</keyword>
<organism evidence="4 5">
    <name type="scientific">Ferrimonas balearica (strain DSM 9799 / CCM 4581 / KCTC 23876 / PAT)</name>
    <dbReference type="NCBI Taxonomy" id="550540"/>
    <lineage>
        <taxon>Bacteria</taxon>
        <taxon>Pseudomonadati</taxon>
        <taxon>Pseudomonadota</taxon>
        <taxon>Gammaproteobacteria</taxon>
        <taxon>Alteromonadales</taxon>
        <taxon>Ferrimonadaceae</taxon>
        <taxon>Ferrimonas</taxon>
    </lineage>
</organism>
<keyword evidence="1" id="KW-0472">Membrane</keyword>
<dbReference type="Proteomes" id="UP000006683">
    <property type="component" value="Chromosome"/>
</dbReference>
<dbReference type="PROSITE" id="PS51123">
    <property type="entry name" value="OMPA_2"/>
    <property type="match status" value="1"/>
</dbReference>
<dbReference type="Gene3D" id="2.60.40.2540">
    <property type="match status" value="1"/>
</dbReference>
<dbReference type="InterPro" id="IPR050330">
    <property type="entry name" value="Bact_OuterMem_StrucFunc"/>
</dbReference>
<dbReference type="InterPro" id="IPR036737">
    <property type="entry name" value="OmpA-like_sf"/>
</dbReference>
<dbReference type="HOGENOM" id="CLU_069369_1_0_6"/>
<dbReference type="GeneID" id="67182480"/>
<evidence type="ECO:0000313" key="4">
    <source>
        <dbReference type="EMBL" id="ADN76480.1"/>
    </source>
</evidence>
<dbReference type="AlphaFoldDB" id="E1SLB6"/>
<evidence type="ECO:0000313" key="5">
    <source>
        <dbReference type="Proteomes" id="UP000006683"/>
    </source>
</evidence>
<reference evidence="4 5" key="1">
    <citation type="journal article" date="2010" name="Stand. Genomic Sci.">
        <title>Complete genome sequence of Ferrimonas balearica type strain (PAT).</title>
        <authorList>
            <person name="Nolan M."/>
            <person name="Sikorski J."/>
            <person name="Davenport K."/>
            <person name="Lucas S."/>
            <person name="Glavina Del Rio T."/>
            <person name="Tice H."/>
            <person name="Cheng J."/>
            <person name="Goodwin L."/>
            <person name="Pitluck S."/>
            <person name="Liolios K."/>
            <person name="Ivanova N."/>
            <person name="Mavromatis K."/>
            <person name="Ovchinnikova G."/>
            <person name="Pati A."/>
            <person name="Chen A."/>
            <person name="Palaniappan K."/>
            <person name="Land M."/>
            <person name="Hauser L."/>
            <person name="Chang Y."/>
            <person name="Jeffries C."/>
            <person name="Tapia R."/>
            <person name="Brettin T."/>
            <person name="Detter J."/>
            <person name="Han C."/>
            <person name="Yasawong M."/>
            <person name="Rohde M."/>
            <person name="Tindall B."/>
            <person name="Goker M."/>
            <person name="Woyke T."/>
            <person name="Bristow J."/>
            <person name="Eisen J."/>
            <person name="Markowitz V."/>
            <person name="Hugenholtz P."/>
            <person name="Kyrpides N."/>
            <person name="Klenk H."/>
            <person name="Lapidus A."/>
        </authorList>
    </citation>
    <scope>NUCLEOTIDE SEQUENCE [LARGE SCALE GENOMIC DNA]</scope>
    <source>
        <strain evidence="5">DSM 9799 / CCM 4581 / KCTC 23876 / PAT</strain>
    </source>
</reference>
<evidence type="ECO:0000256" key="2">
    <source>
        <dbReference type="SAM" id="SignalP"/>
    </source>
</evidence>
<dbReference type="KEGG" id="fbl:Fbal_2277"/>
<dbReference type="PANTHER" id="PTHR30329">
    <property type="entry name" value="STATOR ELEMENT OF FLAGELLAR MOTOR COMPLEX"/>
    <property type="match status" value="1"/>
</dbReference>
<dbReference type="CDD" id="cd07185">
    <property type="entry name" value="OmpA_C-like"/>
    <property type="match status" value="1"/>
</dbReference>
<proteinExistence type="predicted"/>
<accession>E1SLB6</accession>
<dbReference type="PANTHER" id="PTHR30329:SF21">
    <property type="entry name" value="LIPOPROTEIN YIAD-RELATED"/>
    <property type="match status" value="1"/>
</dbReference>
<dbReference type="OrthoDB" id="6905929at2"/>
<dbReference type="Pfam" id="PF18393">
    <property type="entry name" value="MotY_N"/>
    <property type="match status" value="1"/>
</dbReference>
<dbReference type="PRINTS" id="PR01023">
    <property type="entry name" value="NAFLGMOTY"/>
</dbReference>
<feature type="signal peptide" evidence="2">
    <location>
        <begin position="1"/>
        <end position="18"/>
    </location>
</feature>
<dbReference type="EMBL" id="CP002209">
    <property type="protein sequence ID" value="ADN76480.1"/>
    <property type="molecule type" value="Genomic_DNA"/>
</dbReference>
<dbReference type="InterPro" id="IPR041544">
    <property type="entry name" value="MotY_N"/>
</dbReference>
<sequence>MIRWTGLLVLLMSTAAQAGIRNYVAPIEGSLWQMEQSSPLQCVLSHEIPRYGKAVFVSRASKQLNLHFTLEMRRKPDVTTEAWVRSIAPAWRPGVPPRDIGALTYYRHFNGELPKQEAWLMLTELEQGMQPTFFYQDWYSPDQVAVGLSSANFAPTYRDFVNCLDSLLPFGYEDIAFSVLHYQQKDGELTRESKRRVDQIIQYLQLDPAVELVLTDTYTDNHRSKATNQAITEQQANTLRSYLVQSGISEERIIATAHGEQRHIANNRTTRGRDLNRRVVVRVEY</sequence>
<gene>
    <name evidence="4" type="ordered locus">Fbal_2277</name>
</gene>
<feature type="domain" description="OmpA-like" evidence="3">
    <location>
        <begin position="170"/>
        <end position="285"/>
    </location>
</feature>
<dbReference type="GO" id="GO:0016020">
    <property type="term" value="C:membrane"/>
    <property type="evidence" value="ECO:0007669"/>
    <property type="project" value="UniProtKB-UniRule"/>
</dbReference>
<evidence type="ECO:0000259" key="3">
    <source>
        <dbReference type="PROSITE" id="PS51123"/>
    </source>
</evidence>
<name>E1SLB6_FERBD</name>